<dbReference type="Proteomes" id="UP000615026">
    <property type="component" value="Unassembled WGS sequence"/>
</dbReference>
<name>A0A928ZYK1_LEPEC</name>
<comment type="caution">
    <text evidence="1">The sequence shown here is derived from an EMBL/GenBank/DDBJ whole genome shotgun (WGS) entry which is preliminary data.</text>
</comment>
<gene>
    <name evidence="1" type="ORF">IQ260_24820</name>
</gene>
<reference evidence="1" key="1">
    <citation type="submission" date="2020-10" db="EMBL/GenBank/DDBJ databases">
        <authorList>
            <person name="Castelo-Branco R."/>
            <person name="Eusebio N."/>
            <person name="Adriana R."/>
            <person name="Vieira A."/>
            <person name="Brugerolle De Fraissinette N."/>
            <person name="Rezende De Castro R."/>
            <person name="Schneider M.P."/>
            <person name="Vasconcelos V."/>
            <person name="Leao P.N."/>
        </authorList>
    </citation>
    <scope>NUCLEOTIDE SEQUENCE</scope>
    <source>
        <strain evidence="1">LEGE 11479</strain>
    </source>
</reference>
<keyword evidence="2" id="KW-1185">Reference proteome</keyword>
<organism evidence="1 2">
    <name type="scientific">Leptolyngbya cf. ectocarpi LEGE 11479</name>
    <dbReference type="NCBI Taxonomy" id="1828722"/>
    <lineage>
        <taxon>Bacteria</taxon>
        <taxon>Bacillati</taxon>
        <taxon>Cyanobacteriota</taxon>
        <taxon>Cyanophyceae</taxon>
        <taxon>Leptolyngbyales</taxon>
        <taxon>Leptolyngbyaceae</taxon>
        <taxon>Leptolyngbya group</taxon>
        <taxon>Leptolyngbya</taxon>
    </lineage>
</organism>
<dbReference type="EMBL" id="JADEXP010000334">
    <property type="protein sequence ID" value="MBE9069869.1"/>
    <property type="molecule type" value="Genomic_DNA"/>
</dbReference>
<evidence type="ECO:0008006" key="3">
    <source>
        <dbReference type="Google" id="ProtNLM"/>
    </source>
</evidence>
<proteinExistence type="predicted"/>
<dbReference type="RefSeq" id="WP_193995757.1">
    <property type="nucleotide sequence ID" value="NZ_JADEXP010000334.1"/>
</dbReference>
<evidence type="ECO:0000313" key="1">
    <source>
        <dbReference type="EMBL" id="MBE9069869.1"/>
    </source>
</evidence>
<sequence>MLLVVTFSQAIRCKLVLPVTLLTALGILAAPVKAASFVLENIRFSEVAGDFTITGGEITKDALRIFQDVTGPNVDLFTSIEGLRSTGFFGFRFESVVTNRTNTPWIFYDHELQEQFGVASPEEDGLSFAQQFGSLRPVSNAFSVVDEVTDVRDFVNFSGGVVNPNQTVTFRYFILDNAPNDLFFLRQRPNFAPGGVGVVAVQPVVPPPAPPPIQVPAPITPEPPPAPIIEPPAEPPVTQPIPQPAAQVPEPGMFLGLLSLLGLRLLWPDK</sequence>
<dbReference type="AlphaFoldDB" id="A0A928ZYK1"/>
<evidence type="ECO:0000313" key="2">
    <source>
        <dbReference type="Proteomes" id="UP000615026"/>
    </source>
</evidence>
<protein>
    <recommendedName>
        <fullName evidence="3">PEP-CTERM sorting domain-containing protein</fullName>
    </recommendedName>
</protein>
<accession>A0A928ZYK1</accession>